<evidence type="ECO:0000313" key="6">
    <source>
        <dbReference type="EMBL" id="KAL1517838.1"/>
    </source>
</evidence>
<keyword evidence="3" id="KW-1133">Transmembrane helix</keyword>
<dbReference type="InterPro" id="IPR036282">
    <property type="entry name" value="Glutathione-S-Trfase_C_sf"/>
</dbReference>
<dbReference type="Pfam" id="PF13417">
    <property type="entry name" value="GST_N_3"/>
    <property type="match status" value="1"/>
</dbReference>
<gene>
    <name evidence="6" type="ORF">ABEB36_001551</name>
</gene>
<dbReference type="Proteomes" id="UP001566132">
    <property type="component" value="Unassembled WGS sequence"/>
</dbReference>
<dbReference type="CDD" id="cd00570">
    <property type="entry name" value="GST_N_family"/>
    <property type="match status" value="1"/>
</dbReference>
<keyword evidence="3" id="KW-0812">Transmembrane</keyword>
<dbReference type="SUPFAM" id="SSF47616">
    <property type="entry name" value="GST C-terminal domain-like"/>
    <property type="match status" value="1"/>
</dbReference>
<name>A0ABD1FGS4_HYPHA</name>
<dbReference type="PANTHER" id="PTHR44188">
    <property type="entry name" value="GDAP1, ISOFORM A"/>
    <property type="match status" value="1"/>
</dbReference>
<accession>A0ABD1FGS4</accession>
<dbReference type="Gene3D" id="1.20.1050.10">
    <property type="match status" value="1"/>
</dbReference>
<dbReference type="SFLD" id="SFLDG00358">
    <property type="entry name" value="Main_(cytGST)"/>
    <property type="match status" value="1"/>
</dbReference>
<evidence type="ECO:0000256" key="3">
    <source>
        <dbReference type="SAM" id="Phobius"/>
    </source>
</evidence>
<sequence>MRYRSFVRAGLEQIKRSLPFILLLRKPDLSFSFAVKQEQDSCDLDDRSSFSDASERALKSSSNRNIGDPKMADQNGLLLYYNAFSFYSQKVVMALHEKNLKFDVRDIDLNGEQYKPWFLQINPKGEVPVLQDTGKIIPDSARIIDYLEDNFSNGDTPRLIPMDQGSEIRQKVTFFRGLIDKINGNVLTIGSFLHPEFANGPKRVPFIAPVRKQLVKADEESAANLRRYAEETPGARAMLLEKAENQEKKREKLLNKQEFIKILNQAEEVFDKIEAELAEHTKDQEEWWLCSDRFTVADVSLTILMVRISQIGMEPYFWSNGKRPYMEYYFERVQDRESYDKTVPTTFTLIKTIFKTQAPLLLGVSIAAAIALIIGGWLVVRRIIRK</sequence>
<dbReference type="PROSITE" id="PS51354">
    <property type="entry name" value="GLUTAREDOXIN_2"/>
    <property type="match status" value="1"/>
</dbReference>
<evidence type="ECO:0000259" key="4">
    <source>
        <dbReference type="PROSITE" id="PS50404"/>
    </source>
</evidence>
<feature type="domain" description="GST N-terminal" evidence="4">
    <location>
        <begin position="75"/>
        <end position="155"/>
    </location>
</feature>
<dbReference type="SFLD" id="SFLDS00019">
    <property type="entry name" value="Glutathione_Transferase_(cytos"/>
    <property type="match status" value="1"/>
</dbReference>
<dbReference type="Gene3D" id="3.40.30.10">
    <property type="entry name" value="Glutaredoxin"/>
    <property type="match status" value="1"/>
</dbReference>
<evidence type="ECO:0008006" key="8">
    <source>
        <dbReference type="Google" id="ProtNLM"/>
    </source>
</evidence>
<keyword evidence="2" id="KW-0175">Coiled coil</keyword>
<reference evidence="6 7" key="1">
    <citation type="submission" date="2024-05" db="EMBL/GenBank/DDBJ databases">
        <title>Genetic variation in Jamaican populations of the coffee berry borer (Hypothenemus hampei).</title>
        <authorList>
            <person name="Errbii M."/>
            <person name="Myrie A."/>
        </authorList>
    </citation>
    <scope>NUCLEOTIDE SEQUENCE [LARGE SCALE GENOMIC DNA]</scope>
    <source>
        <strain evidence="6">JA-Hopewell-2020-01-JO</strain>
        <tissue evidence="6">Whole body</tissue>
    </source>
</reference>
<protein>
    <recommendedName>
        <fullName evidence="8">Ganglioside-induced differentiation-associated protein 1</fullName>
    </recommendedName>
</protein>
<evidence type="ECO:0000256" key="2">
    <source>
        <dbReference type="SAM" id="Coils"/>
    </source>
</evidence>
<keyword evidence="3" id="KW-0472">Membrane</keyword>
<evidence type="ECO:0000313" key="7">
    <source>
        <dbReference type="Proteomes" id="UP001566132"/>
    </source>
</evidence>
<dbReference type="InterPro" id="IPR004045">
    <property type="entry name" value="Glutathione_S-Trfase_N"/>
</dbReference>
<dbReference type="PANTHER" id="PTHR44188:SF1">
    <property type="entry name" value="GDAP1, ISOFORM A"/>
    <property type="match status" value="1"/>
</dbReference>
<dbReference type="EMBL" id="JBDJPC010000001">
    <property type="protein sequence ID" value="KAL1517838.1"/>
    <property type="molecule type" value="Genomic_DNA"/>
</dbReference>
<dbReference type="PROSITE" id="PS50404">
    <property type="entry name" value="GST_NTER"/>
    <property type="match status" value="1"/>
</dbReference>
<evidence type="ECO:0000259" key="5">
    <source>
        <dbReference type="PROSITE" id="PS50405"/>
    </source>
</evidence>
<comment type="caution">
    <text evidence="6">The sequence shown here is derived from an EMBL/GenBank/DDBJ whole genome shotgun (WGS) entry which is preliminary data.</text>
</comment>
<dbReference type="PROSITE" id="PS50405">
    <property type="entry name" value="GST_CTER"/>
    <property type="match status" value="1"/>
</dbReference>
<evidence type="ECO:0000256" key="1">
    <source>
        <dbReference type="ARBA" id="ARBA00007409"/>
    </source>
</evidence>
<feature type="transmembrane region" description="Helical" evidence="3">
    <location>
        <begin position="360"/>
        <end position="380"/>
    </location>
</feature>
<feature type="coiled-coil region" evidence="2">
    <location>
        <begin position="236"/>
        <end position="283"/>
    </location>
</feature>
<dbReference type="InterPro" id="IPR010987">
    <property type="entry name" value="Glutathione-S-Trfase_C-like"/>
</dbReference>
<organism evidence="6 7">
    <name type="scientific">Hypothenemus hampei</name>
    <name type="common">Coffee berry borer</name>
    <dbReference type="NCBI Taxonomy" id="57062"/>
    <lineage>
        <taxon>Eukaryota</taxon>
        <taxon>Metazoa</taxon>
        <taxon>Ecdysozoa</taxon>
        <taxon>Arthropoda</taxon>
        <taxon>Hexapoda</taxon>
        <taxon>Insecta</taxon>
        <taxon>Pterygota</taxon>
        <taxon>Neoptera</taxon>
        <taxon>Endopterygota</taxon>
        <taxon>Coleoptera</taxon>
        <taxon>Polyphaga</taxon>
        <taxon>Cucujiformia</taxon>
        <taxon>Curculionidae</taxon>
        <taxon>Scolytinae</taxon>
        <taxon>Hypothenemus</taxon>
    </lineage>
</organism>
<comment type="similarity">
    <text evidence="1">Belongs to the GST superfamily.</text>
</comment>
<proteinExistence type="inferred from homology"/>
<keyword evidence="7" id="KW-1185">Reference proteome</keyword>
<dbReference type="SUPFAM" id="SSF52833">
    <property type="entry name" value="Thioredoxin-like"/>
    <property type="match status" value="1"/>
</dbReference>
<dbReference type="InterPro" id="IPR040079">
    <property type="entry name" value="Glutathione_S-Trfase"/>
</dbReference>
<dbReference type="InterPro" id="IPR036249">
    <property type="entry name" value="Thioredoxin-like_sf"/>
</dbReference>
<dbReference type="AlphaFoldDB" id="A0ABD1FGS4"/>
<feature type="domain" description="GST C-terminal" evidence="5">
    <location>
        <begin position="218"/>
        <end position="354"/>
    </location>
</feature>